<gene>
    <name evidence="5" type="ORF">EIY87_32230</name>
</gene>
<evidence type="ECO:0000313" key="6">
    <source>
        <dbReference type="Proteomes" id="UP000267081"/>
    </source>
</evidence>
<organism evidence="5 6">
    <name type="scientific">Amycolatopsis eburnea</name>
    <dbReference type="NCBI Taxonomy" id="2267691"/>
    <lineage>
        <taxon>Bacteria</taxon>
        <taxon>Bacillati</taxon>
        <taxon>Actinomycetota</taxon>
        <taxon>Actinomycetes</taxon>
        <taxon>Pseudonocardiales</taxon>
        <taxon>Pseudonocardiaceae</taxon>
        <taxon>Amycolatopsis</taxon>
    </lineage>
</organism>
<dbReference type="InterPro" id="IPR050204">
    <property type="entry name" value="AraC_XylS_family_regulators"/>
</dbReference>
<evidence type="ECO:0000256" key="2">
    <source>
        <dbReference type="ARBA" id="ARBA00023125"/>
    </source>
</evidence>
<protein>
    <submittedName>
        <fullName evidence="5">AraC family transcriptional regulator</fullName>
    </submittedName>
</protein>
<dbReference type="GO" id="GO:0003700">
    <property type="term" value="F:DNA-binding transcription factor activity"/>
    <property type="evidence" value="ECO:0007669"/>
    <property type="project" value="InterPro"/>
</dbReference>
<keyword evidence="6" id="KW-1185">Reference proteome</keyword>
<dbReference type="EMBL" id="RSEC01000059">
    <property type="protein sequence ID" value="RSD11464.1"/>
    <property type="molecule type" value="Genomic_DNA"/>
</dbReference>
<sequence length="290" mass="31558">MGELGLADTNGILALPWVRPDRTSAGLGWSSVYVSKQRERPYRADFGAARSHQLILHLDGPVTVRRGVGTPREQRRRMPAGGLFLQPSHAELSVELGGELDTVHVYLADDAVQEAAGGDAPVRLAEELGSTDPLLEQLVLSLDGVVRDWEPSARTYADQLGALVAAQLVRRHGGGPVREAVDRGLSDRQFATVRDFMADRLAEQVPLAELAALAGLSVSQFSRRFKARTGLPPHRFLLRLRVERAGLLLRTGDDPIAEIAVRCGFSHQEHLTRVLRAQLGTTPAALRRAG</sequence>
<dbReference type="InterPro" id="IPR018060">
    <property type="entry name" value="HTH_AraC"/>
</dbReference>
<keyword evidence="1" id="KW-0805">Transcription regulation</keyword>
<dbReference type="OrthoDB" id="2060755at2"/>
<dbReference type="SMART" id="SM00342">
    <property type="entry name" value="HTH_ARAC"/>
    <property type="match status" value="1"/>
</dbReference>
<dbReference type="PANTHER" id="PTHR46796:SF6">
    <property type="entry name" value="ARAC SUBFAMILY"/>
    <property type="match status" value="1"/>
</dbReference>
<evidence type="ECO:0000313" key="5">
    <source>
        <dbReference type="EMBL" id="RSD11464.1"/>
    </source>
</evidence>
<dbReference type="PANTHER" id="PTHR46796">
    <property type="entry name" value="HTH-TYPE TRANSCRIPTIONAL ACTIVATOR RHAS-RELATED"/>
    <property type="match status" value="1"/>
</dbReference>
<dbReference type="Proteomes" id="UP000267081">
    <property type="component" value="Unassembled WGS sequence"/>
</dbReference>
<keyword evidence="2" id="KW-0238">DNA-binding</keyword>
<evidence type="ECO:0000259" key="4">
    <source>
        <dbReference type="PROSITE" id="PS01124"/>
    </source>
</evidence>
<evidence type="ECO:0000256" key="1">
    <source>
        <dbReference type="ARBA" id="ARBA00023015"/>
    </source>
</evidence>
<accession>A0A3R9DUP0</accession>
<dbReference type="Gene3D" id="1.10.10.60">
    <property type="entry name" value="Homeodomain-like"/>
    <property type="match status" value="1"/>
</dbReference>
<keyword evidence="3" id="KW-0804">Transcription</keyword>
<name>A0A3R9DUP0_9PSEU</name>
<dbReference type="GO" id="GO:0043565">
    <property type="term" value="F:sequence-specific DNA binding"/>
    <property type="evidence" value="ECO:0007669"/>
    <property type="project" value="InterPro"/>
</dbReference>
<evidence type="ECO:0000256" key="3">
    <source>
        <dbReference type="ARBA" id="ARBA00023163"/>
    </source>
</evidence>
<dbReference type="InterPro" id="IPR009057">
    <property type="entry name" value="Homeodomain-like_sf"/>
</dbReference>
<dbReference type="Pfam" id="PF12833">
    <property type="entry name" value="HTH_18"/>
    <property type="match status" value="1"/>
</dbReference>
<dbReference type="PROSITE" id="PS01124">
    <property type="entry name" value="HTH_ARAC_FAMILY_2"/>
    <property type="match status" value="1"/>
</dbReference>
<comment type="caution">
    <text evidence="5">The sequence shown here is derived from an EMBL/GenBank/DDBJ whole genome shotgun (WGS) entry which is preliminary data.</text>
</comment>
<proteinExistence type="predicted"/>
<reference evidence="5 6" key="1">
    <citation type="submission" date="2018-12" db="EMBL/GenBank/DDBJ databases">
        <title>Amycolatopsis eburnea sp. nov. actinomycete associate with arbuscular mycorrhiza fungal spore.</title>
        <authorList>
            <person name="Lumyong S."/>
            <person name="Chaiya L."/>
        </authorList>
    </citation>
    <scope>NUCLEOTIDE SEQUENCE [LARGE SCALE GENOMIC DNA]</scope>
    <source>
        <strain evidence="5 6">GLM-1</strain>
    </source>
</reference>
<dbReference type="RefSeq" id="WP_125313690.1">
    <property type="nucleotide sequence ID" value="NZ_RSEC01000059.1"/>
</dbReference>
<dbReference type="SUPFAM" id="SSF46689">
    <property type="entry name" value="Homeodomain-like"/>
    <property type="match status" value="2"/>
</dbReference>
<dbReference type="AlphaFoldDB" id="A0A3R9DUP0"/>
<feature type="domain" description="HTH araC/xylS-type" evidence="4">
    <location>
        <begin position="191"/>
        <end position="289"/>
    </location>
</feature>